<dbReference type="SUPFAM" id="SSF55729">
    <property type="entry name" value="Acyl-CoA N-acyltransferases (Nat)"/>
    <property type="match status" value="1"/>
</dbReference>
<sequence>MPGLIDPAAELRKSFLSAVAEFRTDPDYPVPWFVDDVDPQALADSWAFDAYVARVLGERTQAGVRSGFVPMTTLWWVDAERFLGRLAIRHRLTPALMEFGGHIGYDVRPSARRQGHATAMLAAALPIARLLGISRALVMCDRTNTASQRVIEANGGELLDITAQKRRYWVSTAEGGTGFG</sequence>
<name>A0ABW4T945_9ACTN</name>
<proteinExistence type="predicted"/>
<dbReference type="RefSeq" id="WP_379578383.1">
    <property type="nucleotide sequence ID" value="NZ_JBHUFV010000058.1"/>
</dbReference>
<feature type="domain" description="N-acetyltransferase" evidence="1">
    <location>
        <begin position="20"/>
        <end position="174"/>
    </location>
</feature>
<dbReference type="InterPro" id="IPR016181">
    <property type="entry name" value="Acyl_CoA_acyltransferase"/>
</dbReference>
<dbReference type="PANTHER" id="PTHR39173">
    <property type="entry name" value="ACETYLTRANSFERASE"/>
    <property type="match status" value="1"/>
</dbReference>
<gene>
    <name evidence="2" type="ORF">ACFSKW_38190</name>
</gene>
<reference evidence="3" key="1">
    <citation type="journal article" date="2019" name="Int. J. Syst. Evol. Microbiol.">
        <title>The Global Catalogue of Microorganisms (GCM) 10K type strain sequencing project: providing services to taxonomists for standard genome sequencing and annotation.</title>
        <authorList>
            <consortium name="The Broad Institute Genomics Platform"/>
            <consortium name="The Broad Institute Genome Sequencing Center for Infectious Disease"/>
            <person name="Wu L."/>
            <person name="Ma J."/>
        </authorList>
    </citation>
    <scope>NUCLEOTIDE SEQUENCE [LARGE SCALE GENOMIC DNA]</scope>
    <source>
        <strain evidence="3">ICMP 6774ER</strain>
    </source>
</reference>
<dbReference type="Proteomes" id="UP001597368">
    <property type="component" value="Unassembled WGS sequence"/>
</dbReference>
<dbReference type="PANTHER" id="PTHR39173:SF1">
    <property type="entry name" value="ACETYLTRANSFERASE"/>
    <property type="match status" value="1"/>
</dbReference>
<dbReference type="CDD" id="cd04301">
    <property type="entry name" value="NAT_SF"/>
    <property type="match status" value="1"/>
</dbReference>
<evidence type="ECO:0000313" key="2">
    <source>
        <dbReference type="EMBL" id="MFD1937316.1"/>
    </source>
</evidence>
<dbReference type="Pfam" id="PF13302">
    <property type="entry name" value="Acetyltransf_3"/>
    <property type="match status" value="1"/>
</dbReference>
<organism evidence="2 3">
    <name type="scientific">Nonomuraea mangrovi</name>
    <dbReference type="NCBI Taxonomy" id="2316207"/>
    <lineage>
        <taxon>Bacteria</taxon>
        <taxon>Bacillati</taxon>
        <taxon>Actinomycetota</taxon>
        <taxon>Actinomycetes</taxon>
        <taxon>Streptosporangiales</taxon>
        <taxon>Streptosporangiaceae</taxon>
        <taxon>Nonomuraea</taxon>
    </lineage>
</organism>
<comment type="caution">
    <text evidence="2">The sequence shown here is derived from an EMBL/GenBank/DDBJ whole genome shotgun (WGS) entry which is preliminary data.</text>
</comment>
<keyword evidence="3" id="KW-1185">Reference proteome</keyword>
<evidence type="ECO:0000259" key="1">
    <source>
        <dbReference type="PROSITE" id="PS51186"/>
    </source>
</evidence>
<dbReference type="Gene3D" id="3.40.630.30">
    <property type="match status" value="1"/>
</dbReference>
<dbReference type="InterPro" id="IPR000182">
    <property type="entry name" value="GNAT_dom"/>
</dbReference>
<protein>
    <submittedName>
        <fullName evidence="2">GNAT family N-acetyltransferase</fullName>
    </submittedName>
</protein>
<dbReference type="EMBL" id="JBHUFV010000058">
    <property type="protein sequence ID" value="MFD1937316.1"/>
    <property type="molecule type" value="Genomic_DNA"/>
</dbReference>
<dbReference type="PROSITE" id="PS51186">
    <property type="entry name" value="GNAT"/>
    <property type="match status" value="1"/>
</dbReference>
<evidence type="ECO:0000313" key="3">
    <source>
        <dbReference type="Proteomes" id="UP001597368"/>
    </source>
</evidence>
<accession>A0ABW4T945</accession>